<feature type="transmembrane region" description="Helical" evidence="1">
    <location>
        <begin position="113"/>
        <end position="134"/>
    </location>
</feature>
<evidence type="ECO:0000313" key="2">
    <source>
        <dbReference type="EMBL" id="ALM74837.1"/>
    </source>
</evidence>
<dbReference type="RefSeq" id="WP_056933647.1">
    <property type="nucleotide sequence ID" value="NZ_CP013050.1"/>
</dbReference>
<organism evidence="2 3">
    <name type="scientific">Thermococcus barophilus</name>
    <dbReference type="NCBI Taxonomy" id="55802"/>
    <lineage>
        <taxon>Archaea</taxon>
        <taxon>Methanobacteriati</taxon>
        <taxon>Methanobacteriota</taxon>
        <taxon>Thermococci</taxon>
        <taxon>Thermococcales</taxon>
        <taxon>Thermococcaceae</taxon>
        <taxon>Thermococcus</taxon>
    </lineage>
</organism>
<feature type="transmembrane region" description="Helical" evidence="1">
    <location>
        <begin position="86"/>
        <end position="107"/>
    </location>
</feature>
<dbReference type="AlphaFoldDB" id="A0A0S1XAK9"/>
<keyword evidence="1" id="KW-0812">Transmembrane</keyword>
<evidence type="ECO:0000313" key="3">
    <source>
        <dbReference type="Proteomes" id="UP000066042"/>
    </source>
</evidence>
<keyword evidence="1" id="KW-0472">Membrane</keyword>
<accession>A0A0S1XAK9</accession>
<name>A0A0S1XAK9_THEBA</name>
<dbReference type="GeneID" id="26136160"/>
<dbReference type="EMBL" id="CP013050">
    <property type="protein sequence ID" value="ALM74837.1"/>
    <property type="molecule type" value="Genomic_DNA"/>
</dbReference>
<feature type="transmembrane region" description="Helical" evidence="1">
    <location>
        <begin position="21"/>
        <end position="39"/>
    </location>
</feature>
<dbReference type="Proteomes" id="UP000066042">
    <property type="component" value="Chromosome"/>
</dbReference>
<keyword evidence="1" id="KW-1133">Transmembrane helix</keyword>
<feature type="transmembrane region" description="Helical" evidence="1">
    <location>
        <begin position="146"/>
        <end position="168"/>
    </location>
</feature>
<sequence>MSDQNKNKGKSLFGGSFLPNLFYKAAIALLMALIAWYAQEHSITAAQFNQAFASIPLPIIGFVVIMDYLFDTGSLYKKVWGRQKGFAGVLSALAVAGLFFIVVTWLLAGAITLNFTIITPITYVVAGVLTLLLLWPKTGTSEFSLLYWLAVQLVTGFKFLTLLGGVGIG</sequence>
<proteinExistence type="predicted"/>
<gene>
    <name evidence="2" type="ORF">TBCH5v1_0884</name>
</gene>
<dbReference type="PATRIC" id="fig|55802.8.peg.883"/>
<evidence type="ECO:0000256" key="1">
    <source>
        <dbReference type="SAM" id="Phobius"/>
    </source>
</evidence>
<feature type="transmembrane region" description="Helical" evidence="1">
    <location>
        <begin position="51"/>
        <end position="70"/>
    </location>
</feature>
<dbReference type="STRING" id="55802.TBCH5v1_0884"/>
<reference evidence="2 3" key="1">
    <citation type="journal article" date="2016" name="Genome Announc.">
        <title>Complete genome sequence of the hyperthermophilic and piezophilic archaeon Thermococcus barophilus Ch5, capable of growth at the expense of hydrogenogenesis from carbon monoxide and formate.</title>
        <authorList>
            <person name="Oger P."/>
            <person name="Sokolova T.G."/>
            <person name="Kozhevnikova D.A."/>
            <person name="Taranov E.A."/>
            <person name="Vannier P."/>
            <person name="Lee H.S."/>
            <person name="Kwon K.K."/>
            <person name="Kang S.G."/>
            <person name="Lee J.H."/>
            <person name="Bonch-Osmolovskaya E.A."/>
            <person name="Lebedinsky A.V."/>
        </authorList>
    </citation>
    <scope>NUCLEOTIDE SEQUENCE [LARGE SCALE GENOMIC DNA]</scope>
    <source>
        <strain evidence="3">Ch5</strain>
    </source>
</reference>
<protein>
    <submittedName>
        <fullName evidence="2">Uncharacterized protein</fullName>
    </submittedName>
</protein>